<dbReference type="SUPFAM" id="SSF48695">
    <property type="entry name" value="Multiheme cytochromes"/>
    <property type="match status" value="1"/>
</dbReference>
<keyword evidence="5" id="KW-0408">Iron</keyword>
<feature type="chain" id="PRO_5046019330" evidence="6">
    <location>
        <begin position="23"/>
        <end position="108"/>
    </location>
</feature>
<evidence type="ECO:0000313" key="9">
    <source>
        <dbReference type="Proteomes" id="UP001319827"/>
    </source>
</evidence>
<evidence type="ECO:0000256" key="3">
    <source>
        <dbReference type="ARBA" id="ARBA00022723"/>
    </source>
</evidence>
<evidence type="ECO:0000256" key="2">
    <source>
        <dbReference type="ARBA" id="ARBA00022617"/>
    </source>
</evidence>
<reference evidence="8 9" key="2">
    <citation type="journal article" date="2021" name="Int. J. Syst. Evol. Microbiol.">
        <title>Isolation and Polyphasic Characterization of Desulfuromonas versatilis sp. Nov., an Electrogenic Bacteria Capable of Versatile Metabolism Isolated from a Graphene Oxide-Reducing Enrichment Culture.</title>
        <authorList>
            <person name="Xie L."/>
            <person name="Yoshida N."/>
            <person name="Ishii S."/>
            <person name="Meng L."/>
        </authorList>
    </citation>
    <scope>NUCLEOTIDE SEQUENCE [LARGE SCALE GENOMIC DNA]</scope>
    <source>
        <strain evidence="8 9">NIT-T3</strain>
    </source>
</reference>
<accession>A0ABM8HS71</accession>
<keyword evidence="2" id="KW-0349">Heme</keyword>
<protein>
    <submittedName>
        <fullName evidence="8">C-type cytochrome</fullName>
    </submittedName>
</protein>
<evidence type="ECO:0000259" key="7">
    <source>
        <dbReference type="Pfam" id="PF02085"/>
    </source>
</evidence>
<sequence length="108" mass="11774">MRHPGLTVLPLVFLLLASAAPAAGQAEAPTARELSTQRGRVNFTHRQHLQWAKSCEICHHRGVDAGSCRACHEADPLAPNSRDAFHKLCIGCHKHKSGPTGCNDCHHR</sequence>
<evidence type="ECO:0000256" key="6">
    <source>
        <dbReference type="SAM" id="SignalP"/>
    </source>
</evidence>
<evidence type="ECO:0000256" key="5">
    <source>
        <dbReference type="ARBA" id="ARBA00023004"/>
    </source>
</evidence>
<feature type="signal peptide" evidence="6">
    <location>
        <begin position="1"/>
        <end position="22"/>
    </location>
</feature>
<dbReference type="InterPro" id="IPR002322">
    <property type="entry name" value="Cyt_c_III"/>
</dbReference>
<reference evidence="8 9" key="1">
    <citation type="journal article" date="2016" name="C (Basel)">
        <title>Selective Growth of and Electricity Production by Marine Exoelectrogenic Bacteria in Self-Aggregated Hydrogel of Microbially Reduced Graphene Oxide.</title>
        <authorList>
            <person name="Yoshida N."/>
            <person name="Goto Y."/>
            <person name="Miyata Y."/>
        </authorList>
    </citation>
    <scope>NUCLEOTIDE SEQUENCE [LARGE SCALE GENOMIC DNA]</scope>
    <source>
        <strain evidence="8 9">NIT-T3</strain>
    </source>
</reference>
<feature type="domain" description="Class III cytochrome C" evidence="7">
    <location>
        <begin position="24"/>
        <end position="106"/>
    </location>
</feature>
<dbReference type="InterPro" id="IPR036280">
    <property type="entry name" value="Multihaem_cyt_sf"/>
</dbReference>
<keyword evidence="4" id="KW-0249">Electron transport</keyword>
<keyword evidence="9" id="KW-1185">Reference proteome</keyword>
<keyword evidence="1" id="KW-0813">Transport</keyword>
<organism evidence="8 9">
    <name type="scientific">Desulfuromonas versatilis</name>
    <dbReference type="NCBI Taxonomy" id="2802975"/>
    <lineage>
        <taxon>Bacteria</taxon>
        <taxon>Pseudomonadati</taxon>
        <taxon>Thermodesulfobacteriota</taxon>
        <taxon>Desulfuromonadia</taxon>
        <taxon>Desulfuromonadales</taxon>
        <taxon>Desulfuromonadaceae</taxon>
        <taxon>Desulfuromonas</taxon>
    </lineage>
</organism>
<dbReference type="InterPro" id="IPR020942">
    <property type="entry name" value="Cyt_c_III_dom"/>
</dbReference>
<dbReference type="PRINTS" id="PR00609">
    <property type="entry name" value="CYTOCHROMEC3"/>
</dbReference>
<name>A0ABM8HS71_9BACT</name>
<dbReference type="CDD" id="cd08168">
    <property type="entry name" value="Cytochrom_C3"/>
    <property type="match status" value="1"/>
</dbReference>
<evidence type="ECO:0000256" key="4">
    <source>
        <dbReference type="ARBA" id="ARBA00022982"/>
    </source>
</evidence>
<dbReference type="Gene3D" id="3.90.10.10">
    <property type="entry name" value="Cytochrome C3"/>
    <property type="match status" value="1"/>
</dbReference>
<evidence type="ECO:0000313" key="8">
    <source>
        <dbReference type="EMBL" id="BCR03304.1"/>
    </source>
</evidence>
<evidence type="ECO:0000256" key="1">
    <source>
        <dbReference type="ARBA" id="ARBA00022448"/>
    </source>
</evidence>
<keyword evidence="6" id="KW-0732">Signal</keyword>
<keyword evidence="3" id="KW-0479">Metal-binding</keyword>
<dbReference type="RefSeq" id="WP_221250785.1">
    <property type="nucleotide sequence ID" value="NZ_AP024355.1"/>
</dbReference>
<proteinExistence type="predicted"/>
<dbReference type="Pfam" id="PF02085">
    <property type="entry name" value="Cytochrom_CIII"/>
    <property type="match status" value="1"/>
</dbReference>
<dbReference type="EMBL" id="AP024355">
    <property type="protein sequence ID" value="BCR03304.1"/>
    <property type="molecule type" value="Genomic_DNA"/>
</dbReference>
<dbReference type="Proteomes" id="UP001319827">
    <property type="component" value="Chromosome"/>
</dbReference>
<gene>
    <name evidence="8" type="ORF">DESUT3_03730</name>
</gene>